<dbReference type="PANTHER" id="PTHR12592">
    <property type="entry name" value="ATP-DEPENDENT (S)-NAD(P)H-HYDRATE DEHYDRATASE FAMILY MEMBER"/>
    <property type="match status" value="1"/>
</dbReference>
<evidence type="ECO:0000256" key="9">
    <source>
        <dbReference type="ARBA" id="ARBA00022958"/>
    </source>
</evidence>
<comment type="cofactor">
    <cofactor evidence="17">
        <name>Mg(2+)</name>
        <dbReference type="ChEBI" id="CHEBI:18420"/>
    </cofactor>
</comment>
<dbReference type="Gene3D" id="3.40.50.10260">
    <property type="entry name" value="YjeF N-terminal domain"/>
    <property type="match status" value="1"/>
</dbReference>
<keyword evidence="10 17" id="KW-0520">NAD</keyword>
<dbReference type="InterPro" id="IPR030677">
    <property type="entry name" value="Nnr"/>
</dbReference>
<evidence type="ECO:0000256" key="12">
    <source>
        <dbReference type="ARBA" id="ARBA00023239"/>
    </source>
</evidence>
<dbReference type="PANTHER" id="PTHR12592:SF0">
    <property type="entry name" value="ATP-DEPENDENT (S)-NAD(P)H-HYDRATE DEHYDRATASE"/>
    <property type="match status" value="1"/>
</dbReference>
<name>A0A2T9JHL4_9CAUL</name>
<dbReference type="InterPro" id="IPR029056">
    <property type="entry name" value="Ribokinase-like"/>
</dbReference>
<feature type="binding site" evidence="17">
    <location>
        <position position="252"/>
    </location>
    <ligand>
        <name>(6S)-NADPHX</name>
        <dbReference type="ChEBI" id="CHEBI:64076"/>
    </ligand>
</feature>
<evidence type="ECO:0000259" key="21">
    <source>
        <dbReference type="PROSITE" id="PS51385"/>
    </source>
</evidence>
<evidence type="ECO:0000256" key="19">
    <source>
        <dbReference type="PIRNR" id="PIRNR017184"/>
    </source>
</evidence>
<dbReference type="SUPFAM" id="SSF64153">
    <property type="entry name" value="YjeF N-terminal domain-like"/>
    <property type="match status" value="1"/>
</dbReference>
<feature type="binding site" evidence="18">
    <location>
        <begin position="62"/>
        <end position="66"/>
    </location>
    <ligand>
        <name>(6S)-NADPHX</name>
        <dbReference type="ChEBI" id="CHEBI:64076"/>
    </ligand>
</feature>
<feature type="binding site" evidence="18">
    <location>
        <position position="156"/>
    </location>
    <ligand>
        <name>K(+)</name>
        <dbReference type="ChEBI" id="CHEBI:29103"/>
    </ligand>
</feature>
<evidence type="ECO:0000256" key="17">
    <source>
        <dbReference type="HAMAP-Rule" id="MF_01965"/>
    </source>
</evidence>
<dbReference type="GO" id="GO:0046872">
    <property type="term" value="F:metal ion binding"/>
    <property type="evidence" value="ECO:0007669"/>
    <property type="project" value="UniProtKB-UniRule"/>
</dbReference>
<evidence type="ECO:0000256" key="18">
    <source>
        <dbReference type="HAMAP-Rule" id="MF_01966"/>
    </source>
</evidence>
<dbReference type="InterPro" id="IPR036652">
    <property type="entry name" value="YjeF_N_dom_sf"/>
</dbReference>
<evidence type="ECO:0000256" key="13">
    <source>
        <dbReference type="ARBA" id="ARBA00023268"/>
    </source>
</evidence>
<evidence type="ECO:0000256" key="1">
    <source>
        <dbReference type="ARBA" id="ARBA00000013"/>
    </source>
</evidence>
<evidence type="ECO:0000313" key="22">
    <source>
        <dbReference type="EMBL" id="PVM83165.1"/>
    </source>
</evidence>
<dbReference type="GO" id="GO:0052856">
    <property type="term" value="F:NAD(P)HX epimerase activity"/>
    <property type="evidence" value="ECO:0007669"/>
    <property type="project" value="UniProtKB-UniRule"/>
</dbReference>
<comment type="similarity">
    <text evidence="17">Belongs to the NnrD/CARKD family.</text>
</comment>
<keyword evidence="5 18" id="KW-0479">Metal-binding</keyword>
<comment type="function">
    <text evidence="14 19">Bifunctional enzyme that catalyzes the epimerization of the S- and R-forms of NAD(P)HX and the dehydration of the S-form of NAD(P)HX at the expense of ADP, which is converted to AMP. This allows the repair of both epimers of NAD(P)HX, a damaged form of NAD(P)H that is a result of enzymatic or heat-dependent hydration.</text>
</comment>
<feature type="binding site" evidence="18">
    <location>
        <position position="120"/>
    </location>
    <ligand>
        <name>K(+)</name>
        <dbReference type="ChEBI" id="CHEBI:29103"/>
    </ligand>
</feature>
<feature type="binding site" evidence="17">
    <location>
        <position position="429"/>
    </location>
    <ligand>
        <name>AMP</name>
        <dbReference type="ChEBI" id="CHEBI:456215"/>
    </ligand>
</feature>
<keyword evidence="23" id="KW-1185">Reference proteome</keyword>
<feature type="domain" description="YjeF N-terminal" evidence="21">
    <location>
        <begin position="16"/>
        <end position="211"/>
    </location>
</feature>
<dbReference type="InterPro" id="IPR000631">
    <property type="entry name" value="CARKD"/>
</dbReference>
<comment type="similarity">
    <text evidence="3 19">In the N-terminal section; belongs to the NnrE/AIBP family.</text>
</comment>
<evidence type="ECO:0000256" key="16">
    <source>
        <dbReference type="ARBA" id="ARBA00049209"/>
    </source>
</evidence>
<evidence type="ECO:0000313" key="23">
    <source>
        <dbReference type="Proteomes" id="UP000244913"/>
    </source>
</evidence>
<gene>
    <name evidence="18" type="primary">nnrE</name>
    <name evidence="17" type="synonym">nnrD</name>
    <name evidence="22" type="ORF">DDF65_09795</name>
</gene>
<dbReference type="AlphaFoldDB" id="A0A2T9JHL4"/>
<feature type="binding site" evidence="18">
    <location>
        <position position="63"/>
    </location>
    <ligand>
        <name>K(+)</name>
        <dbReference type="ChEBI" id="CHEBI:29103"/>
    </ligand>
</feature>
<comment type="caution">
    <text evidence="22">The sequence shown here is derived from an EMBL/GenBank/DDBJ whole genome shotgun (WGS) entry which is preliminary data.</text>
</comment>
<dbReference type="NCBIfam" id="TIGR00197">
    <property type="entry name" value="yjeF_nterm"/>
    <property type="match status" value="1"/>
</dbReference>
<dbReference type="CDD" id="cd01171">
    <property type="entry name" value="YXKO-related"/>
    <property type="match status" value="1"/>
</dbReference>
<dbReference type="InterPro" id="IPR004443">
    <property type="entry name" value="YjeF_N_dom"/>
</dbReference>
<accession>A0A2T9JHL4</accession>
<evidence type="ECO:0000256" key="10">
    <source>
        <dbReference type="ARBA" id="ARBA00023027"/>
    </source>
</evidence>
<dbReference type="GO" id="GO:0005524">
    <property type="term" value="F:ATP binding"/>
    <property type="evidence" value="ECO:0007669"/>
    <property type="project" value="UniProtKB-UniRule"/>
</dbReference>
<dbReference type="PROSITE" id="PS51385">
    <property type="entry name" value="YJEF_N"/>
    <property type="match status" value="1"/>
</dbReference>
<evidence type="ECO:0000256" key="7">
    <source>
        <dbReference type="ARBA" id="ARBA00022840"/>
    </source>
</evidence>
<comment type="caution">
    <text evidence="17">Lacks conserved residue(s) required for the propagation of feature annotation.</text>
</comment>
<dbReference type="PIRSF" id="PIRSF017184">
    <property type="entry name" value="Nnr"/>
    <property type="match status" value="1"/>
</dbReference>
<comment type="catalytic activity">
    <reaction evidence="2 18 19">
        <text>(6R)-NADPHX = (6S)-NADPHX</text>
        <dbReference type="Rhea" id="RHEA:32227"/>
        <dbReference type="ChEBI" id="CHEBI:64076"/>
        <dbReference type="ChEBI" id="CHEBI:64077"/>
        <dbReference type="EC" id="5.1.99.6"/>
    </reaction>
</comment>
<comment type="similarity">
    <text evidence="18">Belongs to the NnrE/AIBP family.</text>
</comment>
<keyword evidence="6 17" id="KW-0547">Nucleotide-binding</keyword>
<evidence type="ECO:0000259" key="20">
    <source>
        <dbReference type="PROSITE" id="PS51383"/>
    </source>
</evidence>
<evidence type="ECO:0000256" key="11">
    <source>
        <dbReference type="ARBA" id="ARBA00023235"/>
    </source>
</evidence>
<dbReference type="HAMAP" id="MF_01966">
    <property type="entry name" value="NADHX_epimerase"/>
    <property type="match status" value="1"/>
</dbReference>
<dbReference type="EC" id="4.2.1.136" evidence="19"/>
<dbReference type="Gene3D" id="3.40.1190.20">
    <property type="match status" value="1"/>
</dbReference>
<dbReference type="PROSITE" id="PS01050">
    <property type="entry name" value="YJEF_C_2"/>
    <property type="match status" value="1"/>
</dbReference>
<feature type="domain" description="YjeF C-terminal" evidence="20">
    <location>
        <begin position="217"/>
        <end position="484"/>
    </location>
</feature>
<comment type="catalytic activity">
    <reaction evidence="15 17 19">
        <text>(6S)-NADHX + ADP = AMP + phosphate + NADH + H(+)</text>
        <dbReference type="Rhea" id="RHEA:32223"/>
        <dbReference type="ChEBI" id="CHEBI:15378"/>
        <dbReference type="ChEBI" id="CHEBI:43474"/>
        <dbReference type="ChEBI" id="CHEBI:57945"/>
        <dbReference type="ChEBI" id="CHEBI:64074"/>
        <dbReference type="ChEBI" id="CHEBI:456215"/>
        <dbReference type="ChEBI" id="CHEBI:456216"/>
        <dbReference type="EC" id="4.2.1.136"/>
    </reaction>
</comment>
<evidence type="ECO:0000256" key="3">
    <source>
        <dbReference type="ARBA" id="ARBA00006001"/>
    </source>
</evidence>
<dbReference type="PROSITE" id="PS51383">
    <property type="entry name" value="YJEF_C_3"/>
    <property type="match status" value="1"/>
</dbReference>
<evidence type="ECO:0000256" key="2">
    <source>
        <dbReference type="ARBA" id="ARBA00000909"/>
    </source>
</evidence>
<evidence type="ECO:0000256" key="5">
    <source>
        <dbReference type="ARBA" id="ARBA00022723"/>
    </source>
</evidence>
<dbReference type="EC" id="5.1.99.6" evidence="19"/>
<keyword evidence="8 17" id="KW-0521">NADP</keyword>
<keyword evidence="9 18" id="KW-0630">Potassium</keyword>
<comment type="function">
    <text evidence="18">Catalyzes the epimerization of the S- and R-forms of NAD(P)HX, a damaged form of NAD(P)H that is a result of enzymatic or heat-dependent hydration. This is a prerequisite for the S-specific NAD(P)H-hydrate dehydratase to allow the repair of both epimers of NAD(P)HX.</text>
</comment>
<dbReference type="GO" id="GO:0052855">
    <property type="term" value="F:ADP-dependent NAD(P)H-hydrate dehydratase activity"/>
    <property type="evidence" value="ECO:0007669"/>
    <property type="project" value="UniProtKB-UniRule"/>
</dbReference>
<feature type="binding site" evidence="18">
    <location>
        <begin position="124"/>
        <end position="130"/>
    </location>
    <ligand>
        <name>(6S)-NADPHX</name>
        <dbReference type="ChEBI" id="CHEBI:64076"/>
    </ligand>
</feature>
<dbReference type="SUPFAM" id="SSF53613">
    <property type="entry name" value="Ribokinase-like"/>
    <property type="match status" value="1"/>
</dbReference>
<feature type="binding site" evidence="17">
    <location>
        <position position="364"/>
    </location>
    <ligand>
        <name>(6S)-NADPHX</name>
        <dbReference type="ChEBI" id="CHEBI:64076"/>
    </ligand>
</feature>
<dbReference type="Pfam" id="PF03853">
    <property type="entry name" value="YjeF_N"/>
    <property type="match status" value="1"/>
</dbReference>
<evidence type="ECO:0000256" key="4">
    <source>
        <dbReference type="ARBA" id="ARBA00009524"/>
    </source>
</evidence>
<comment type="cofactor">
    <cofactor evidence="18 19">
        <name>K(+)</name>
        <dbReference type="ChEBI" id="CHEBI:29103"/>
    </cofactor>
    <text evidence="18 19">Binds 1 potassium ion per subunit.</text>
</comment>
<dbReference type="NCBIfam" id="TIGR00196">
    <property type="entry name" value="yjeF_cterm"/>
    <property type="match status" value="1"/>
</dbReference>
<dbReference type="HAMAP" id="MF_01965">
    <property type="entry name" value="NADHX_dehydratase"/>
    <property type="match status" value="1"/>
</dbReference>
<comment type="catalytic activity">
    <reaction evidence="16 17 19">
        <text>(6S)-NADPHX + ADP = AMP + phosphate + NADPH + H(+)</text>
        <dbReference type="Rhea" id="RHEA:32235"/>
        <dbReference type="ChEBI" id="CHEBI:15378"/>
        <dbReference type="ChEBI" id="CHEBI:43474"/>
        <dbReference type="ChEBI" id="CHEBI:57783"/>
        <dbReference type="ChEBI" id="CHEBI:64076"/>
        <dbReference type="ChEBI" id="CHEBI:456215"/>
        <dbReference type="ChEBI" id="CHEBI:456216"/>
        <dbReference type="EC" id="4.2.1.136"/>
    </reaction>
</comment>
<evidence type="ECO:0000256" key="14">
    <source>
        <dbReference type="ARBA" id="ARBA00025153"/>
    </source>
</evidence>
<keyword evidence="7 17" id="KW-0067">ATP-binding</keyword>
<feature type="binding site" evidence="17">
    <location>
        <position position="430"/>
    </location>
    <ligand>
        <name>(6S)-NADPHX</name>
        <dbReference type="ChEBI" id="CHEBI:64076"/>
    </ligand>
</feature>
<reference evidence="22 23" key="1">
    <citation type="submission" date="2018-04" db="EMBL/GenBank/DDBJ databases">
        <title>The genome sequence of Caulobacter sp. 736.</title>
        <authorList>
            <person name="Gao J."/>
            <person name="Sun J."/>
        </authorList>
    </citation>
    <scope>NUCLEOTIDE SEQUENCE [LARGE SCALE GENOMIC DNA]</scope>
    <source>
        <strain evidence="22 23">736</strain>
    </source>
</reference>
<dbReference type="InterPro" id="IPR017953">
    <property type="entry name" value="Carbohydrate_kinase_pred_CS"/>
</dbReference>
<comment type="subunit">
    <text evidence="17">Homotetramer.</text>
</comment>
<feature type="binding site" evidence="18">
    <location>
        <position position="153"/>
    </location>
    <ligand>
        <name>(6S)-NADPHX</name>
        <dbReference type="ChEBI" id="CHEBI:64076"/>
    </ligand>
</feature>
<keyword evidence="12 17" id="KW-0456">Lyase</keyword>
<comment type="similarity">
    <text evidence="4 19">In the C-terminal section; belongs to the NnrD/CARKD family.</text>
</comment>
<comment type="catalytic activity">
    <reaction evidence="1 18 19">
        <text>(6R)-NADHX = (6S)-NADHX</text>
        <dbReference type="Rhea" id="RHEA:32215"/>
        <dbReference type="ChEBI" id="CHEBI:64074"/>
        <dbReference type="ChEBI" id="CHEBI:64075"/>
        <dbReference type="EC" id="5.1.99.6"/>
    </reaction>
</comment>
<organism evidence="22 23">
    <name type="scientific">Caulobacter radicis</name>
    <dbReference type="NCBI Taxonomy" id="2172650"/>
    <lineage>
        <taxon>Bacteria</taxon>
        <taxon>Pseudomonadati</taxon>
        <taxon>Pseudomonadota</taxon>
        <taxon>Alphaproteobacteria</taxon>
        <taxon>Caulobacterales</taxon>
        <taxon>Caulobacteraceae</taxon>
        <taxon>Caulobacter</taxon>
    </lineage>
</organism>
<keyword evidence="11 18" id="KW-0413">Isomerase</keyword>
<sequence length="493" mass="50633">MEPPVSPRQIMTVDEMKAADAAAVAAGAPVTTLMERAGKGAADAIRARWSRRPVVIWCGPGDNGGDGYVIARSLRRRGWPVRVEALASPVSPACRWAAERWRGEVHPLNPAVSPAELYVDALFGAGLSRPLEGLAEELARAAQGLSSRIVAVDTPSGVHGDTGEPLGENAFAAALTVTFHRRKPAHVLAPGRAACGEVEVIDIGLSETGAGDLVENDPGLWSVRFPWPSNDAHKHARGRLVVVSGEAWSTGAARLSARAGLRVGAGVVTLLSPPGALAVNAAHLEAVMLAPFETDADLAVLADRAAAAVIGPAAGVGEATARNLTALAGTGAALVVDADALTSFAHAPDELFARLDRDDVLTPHAGEFERLFPGLLKASPERIAAAREAARRAGAIVLLKGPDTVIAAPDGRTAVSLNGSPWLATAGSGDVLAGFIAGLAAQGMDSFDAACAGAWIHAECAAIHGPGLIAEDLPGLAPAVLKRLWEVRGQPLP</sequence>
<dbReference type="Proteomes" id="UP000244913">
    <property type="component" value="Unassembled WGS sequence"/>
</dbReference>
<evidence type="ECO:0000256" key="15">
    <source>
        <dbReference type="ARBA" id="ARBA00048238"/>
    </source>
</evidence>
<feature type="binding site" evidence="17">
    <location>
        <begin position="400"/>
        <end position="404"/>
    </location>
    <ligand>
        <name>AMP</name>
        <dbReference type="ChEBI" id="CHEBI:456215"/>
    </ligand>
</feature>
<keyword evidence="13" id="KW-0511">Multifunctional enzyme</keyword>
<dbReference type="GO" id="GO:0046496">
    <property type="term" value="P:nicotinamide nucleotide metabolic process"/>
    <property type="evidence" value="ECO:0007669"/>
    <property type="project" value="UniProtKB-UniRule"/>
</dbReference>
<comment type="function">
    <text evidence="17">Catalyzes the dehydration of the S-form of NAD(P)HX at the expense of ADP, which is converted to AMP. Together with NAD(P)HX epimerase, which catalyzes the epimerization of the S- and R-forms, the enzyme allows the repair of both epimers of NAD(P)HX, a damaged form of NAD(P)H that is a result of enzymatic or heat-dependent hydration.</text>
</comment>
<dbReference type="GO" id="GO:0110051">
    <property type="term" value="P:metabolite repair"/>
    <property type="evidence" value="ECO:0007669"/>
    <property type="project" value="TreeGrafter"/>
</dbReference>
<protein>
    <recommendedName>
        <fullName evidence="19">Bifunctional NAD(P)H-hydrate repair enzyme</fullName>
    </recommendedName>
    <alternativeName>
        <fullName evidence="19">Nicotinamide nucleotide repair protein</fullName>
    </alternativeName>
    <domain>
        <recommendedName>
            <fullName evidence="19">ADP-dependent (S)-NAD(P)H-hydrate dehydratase</fullName>
            <ecNumber evidence="19">4.2.1.136</ecNumber>
        </recommendedName>
        <alternativeName>
            <fullName evidence="19">ADP-dependent NAD(P)HX dehydratase</fullName>
        </alternativeName>
    </domain>
    <domain>
        <recommendedName>
            <fullName evidence="19">NAD(P)H-hydrate epimerase</fullName>
            <ecNumber evidence="19">5.1.99.6</ecNumber>
        </recommendedName>
    </domain>
</protein>
<dbReference type="Pfam" id="PF01256">
    <property type="entry name" value="Carb_kinase"/>
    <property type="match status" value="1"/>
</dbReference>
<dbReference type="EMBL" id="QDKP01000033">
    <property type="protein sequence ID" value="PVM83165.1"/>
    <property type="molecule type" value="Genomic_DNA"/>
</dbReference>
<proteinExistence type="inferred from homology"/>
<evidence type="ECO:0000256" key="8">
    <source>
        <dbReference type="ARBA" id="ARBA00022857"/>
    </source>
</evidence>
<evidence type="ECO:0000256" key="6">
    <source>
        <dbReference type="ARBA" id="ARBA00022741"/>
    </source>
</evidence>